<dbReference type="PANTHER" id="PTHR24322">
    <property type="entry name" value="PKSB"/>
    <property type="match status" value="1"/>
</dbReference>
<keyword evidence="4" id="KW-0521">NADP</keyword>
<evidence type="ECO:0000256" key="1">
    <source>
        <dbReference type="ARBA" id="ARBA00004141"/>
    </source>
</evidence>
<dbReference type="GeneID" id="9521412"/>
<dbReference type="eggNOG" id="KOG1201">
    <property type="taxonomic scope" value="Eukaryota"/>
</dbReference>
<dbReference type="InterPro" id="IPR002347">
    <property type="entry name" value="SDR_fam"/>
</dbReference>
<dbReference type="FunFam" id="3.40.50.720:FF:000131">
    <property type="entry name" value="Short-chain dehydrogenase/reductase 3"/>
    <property type="match status" value="1"/>
</dbReference>
<dbReference type="EMBL" id="ABSU01000010">
    <property type="protein sequence ID" value="EFE33355.1"/>
    <property type="molecule type" value="Genomic_DNA"/>
</dbReference>
<dbReference type="SUPFAM" id="SSF51735">
    <property type="entry name" value="NAD(P)-binding Rossmann-fold domains"/>
    <property type="match status" value="1"/>
</dbReference>
<evidence type="ECO:0000256" key="10">
    <source>
        <dbReference type="ARBA" id="ARBA00068717"/>
    </source>
</evidence>
<keyword evidence="8" id="KW-0472">Membrane</keyword>
<sequence>MSTPEYTPYGLHKQPEDGAVAGGVYLGNDGNRKELPCAAKNNLGTNYMDRSSHLQRTGGVTQELFRHADLVGRLESKLDFRELLSAARRREVKLLQPARPVGDRQNSGFTADVIGRILSSTVLAPQATIPLLLFAGYTSQGRSLIADRPSVFTALKALASIGLLRIVNGFLNRRALNNWTSDEFVWRREIALVTGGSDGIGQRIALLLARRGLKVVVLDVQEPKYHTPPNVTFYKCDITSSAAVAETAAAIRADIGEPTIIVNNAGILRTRPLLKGTEAETRLAFEVNTLSHYVMAREFLPSLIRHNHGMLVTVASQASHVACASMVDYAGTKAAALAFHEGIASELKIRYKAPKIRTVVIEPGFCKTSLIDGMSSEDTWFHPLLHPDTVAERTVEQILTGSSGRVILPGSTGFFAENIHSLPFWLQNFIRDRCEMSTRTSHCT</sequence>
<evidence type="ECO:0000256" key="7">
    <source>
        <dbReference type="ARBA" id="ARBA00023098"/>
    </source>
</evidence>
<evidence type="ECO:0000256" key="6">
    <source>
        <dbReference type="ARBA" id="ARBA00023002"/>
    </source>
</evidence>
<comment type="caution">
    <text evidence="13">The sequence shown here is derived from an EMBL/GenBank/DDBJ whole genome shotgun (WGS) entry which is preliminary data.</text>
</comment>
<dbReference type="HOGENOM" id="CLU_010194_5_0_1"/>
<keyword evidence="14" id="KW-1185">Reference proteome</keyword>
<comment type="function">
    <text evidence="9">Catalyzes the reduction of all-trans-retinal to all-trans-retinol in the presence of NADPH.</text>
</comment>
<evidence type="ECO:0000256" key="12">
    <source>
        <dbReference type="RuleBase" id="RU000363"/>
    </source>
</evidence>
<dbReference type="Pfam" id="PF00106">
    <property type="entry name" value="adh_short"/>
    <property type="match status" value="1"/>
</dbReference>
<accession>D4AU85</accession>
<dbReference type="GO" id="GO:0016020">
    <property type="term" value="C:membrane"/>
    <property type="evidence" value="ECO:0007669"/>
    <property type="project" value="UniProtKB-SubCell"/>
</dbReference>
<evidence type="ECO:0000256" key="4">
    <source>
        <dbReference type="ARBA" id="ARBA00022857"/>
    </source>
</evidence>
<dbReference type="InterPro" id="IPR020904">
    <property type="entry name" value="Sc_DH/Rdtase_CS"/>
</dbReference>
<dbReference type="AlphaFoldDB" id="D4AU85"/>
<dbReference type="InterPro" id="IPR036291">
    <property type="entry name" value="NAD(P)-bd_dom_sf"/>
</dbReference>
<evidence type="ECO:0000313" key="14">
    <source>
        <dbReference type="Proteomes" id="UP000008866"/>
    </source>
</evidence>
<name>D4AU85_ARTBC</name>
<dbReference type="PRINTS" id="PR00081">
    <property type="entry name" value="GDHRDH"/>
</dbReference>
<dbReference type="Gene3D" id="3.40.50.720">
    <property type="entry name" value="NAD(P)-binding Rossmann-like Domain"/>
    <property type="match status" value="1"/>
</dbReference>
<comment type="similarity">
    <text evidence="2 12">Belongs to the short-chain dehydrogenases/reductases (SDR) family.</text>
</comment>
<evidence type="ECO:0000256" key="2">
    <source>
        <dbReference type="ARBA" id="ARBA00006484"/>
    </source>
</evidence>
<evidence type="ECO:0000256" key="11">
    <source>
        <dbReference type="ARBA" id="ARBA00082544"/>
    </source>
</evidence>
<protein>
    <recommendedName>
        <fullName evidence="10">Short-chain dehydrogenase/reductase 3</fullName>
    </recommendedName>
    <alternativeName>
        <fullName evidence="11">Retinal short-chain dehydrogenase/reductase 1</fullName>
    </alternativeName>
</protein>
<gene>
    <name evidence="13" type="ORF">ARB_07715</name>
</gene>
<keyword evidence="3" id="KW-0812">Transmembrane</keyword>
<dbReference type="PROSITE" id="PS00061">
    <property type="entry name" value="ADH_SHORT"/>
    <property type="match status" value="1"/>
</dbReference>
<comment type="subcellular location">
    <subcellularLocation>
        <location evidence="1">Membrane</location>
        <topology evidence="1">Multi-pass membrane protein</topology>
    </subcellularLocation>
</comment>
<dbReference type="RefSeq" id="XP_003013995.1">
    <property type="nucleotide sequence ID" value="XM_003013949.1"/>
</dbReference>
<reference evidence="14" key="1">
    <citation type="journal article" date="2011" name="Genome Biol.">
        <title>Comparative and functional genomics provide insights into the pathogenicity of dermatophytic fungi.</title>
        <authorList>
            <person name="Burmester A."/>
            <person name="Shelest E."/>
            <person name="Gloeckner G."/>
            <person name="Heddergott C."/>
            <person name="Schindler S."/>
            <person name="Staib P."/>
            <person name="Heidel A."/>
            <person name="Felder M."/>
            <person name="Petzold A."/>
            <person name="Szafranski K."/>
            <person name="Feuermann M."/>
            <person name="Pedruzzi I."/>
            <person name="Priebe S."/>
            <person name="Groth M."/>
            <person name="Winkler R."/>
            <person name="Li W."/>
            <person name="Kniemeyer O."/>
            <person name="Schroeckh V."/>
            <person name="Hertweck C."/>
            <person name="Hube B."/>
            <person name="White T.C."/>
            <person name="Platzer M."/>
            <person name="Guthke R."/>
            <person name="Heitman J."/>
            <person name="Woestemeyer J."/>
            <person name="Zipfel P.F."/>
            <person name="Monod M."/>
            <person name="Brakhage A.A."/>
        </authorList>
    </citation>
    <scope>NUCLEOTIDE SEQUENCE [LARGE SCALE GENOMIC DNA]</scope>
    <source>
        <strain evidence="14">ATCC MYA-4681 / CBS 112371</strain>
    </source>
</reference>
<evidence type="ECO:0000256" key="3">
    <source>
        <dbReference type="ARBA" id="ARBA00022692"/>
    </source>
</evidence>
<evidence type="ECO:0000313" key="13">
    <source>
        <dbReference type="EMBL" id="EFE33355.1"/>
    </source>
</evidence>
<keyword evidence="7" id="KW-0443">Lipid metabolism</keyword>
<evidence type="ECO:0000256" key="5">
    <source>
        <dbReference type="ARBA" id="ARBA00022989"/>
    </source>
</evidence>
<dbReference type="OMA" id="HYWLAQE"/>
<dbReference type="KEGG" id="abe:ARB_07715"/>
<dbReference type="GO" id="GO:0052650">
    <property type="term" value="F:all-trans-retinol dehydrogenase (NADP+) activity"/>
    <property type="evidence" value="ECO:0007669"/>
    <property type="project" value="UniProtKB-ARBA"/>
</dbReference>
<evidence type="ECO:0000256" key="8">
    <source>
        <dbReference type="ARBA" id="ARBA00023136"/>
    </source>
</evidence>
<organism evidence="13 14">
    <name type="scientific">Arthroderma benhamiae (strain ATCC MYA-4681 / CBS 112371)</name>
    <name type="common">Trichophyton mentagrophytes</name>
    <dbReference type="NCBI Taxonomy" id="663331"/>
    <lineage>
        <taxon>Eukaryota</taxon>
        <taxon>Fungi</taxon>
        <taxon>Dikarya</taxon>
        <taxon>Ascomycota</taxon>
        <taxon>Pezizomycotina</taxon>
        <taxon>Eurotiomycetes</taxon>
        <taxon>Eurotiomycetidae</taxon>
        <taxon>Onygenales</taxon>
        <taxon>Arthrodermataceae</taxon>
        <taxon>Trichophyton</taxon>
    </lineage>
</organism>
<keyword evidence="6" id="KW-0560">Oxidoreductase</keyword>
<dbReference type="PANTHER" id="PTHR24322:SF736">
    <property type="entry name" value="RETINOL DEHYDROGENASE 10"/>
    <property type="match status" value="1"/>
</dbReference>
<dbReference type="Proteomes" id="UP000008866">
    <property type="component" value="Unassembled WGS sequence"/>
</dbReference>
<evidence type="ECO:0000256" key="9">
    <source>
        <dbReference type="ARBA" id="ARBA00059620"/>
    </source>
</evidence>
<keyword evidence="5" id="KW-1133">Transmembrane helix</keyword>
<dbReference type="PRINTS" id="PR00080">
    <property type="entry name" value="SDRFAMILY"/>
</dbReference>
<proteinExistence type="inferred from homology"/>